<proteinExistence type="predicted"/>
<name>A0A061I0Z8_CRIGR</name>
<protein>
    <submittedName>
        <fullName evidence="1">Uncharacterized protein</fullName>
    </submittedName>
</protein>
<dbReference type="Proteomes" id="UP000030759">
    <property type="component" value="Unassembled WGS sequence"/>
</dbReference>
<sequence>VEMPGCVCEDMAKEDGNVGHQLRGKAHPKCGQSVQQETQVEEENTSQQAQTPLIFSKCLYCRVDSHQ</sequence>
<dbReference type="EMBL" id="KE676514">
    <property type="protein sequence ID" value="ERE73851.1"/>
    <property type="molecule type" value="Genomic_DNA"/>
</dbReference>
<gene>
    <name evidence="1" type="ORF">H671_5g13889</name>
</gene>
<accession>A0A061I0Z8</accession>
<feature type="non-terminal residue" evidence="1">
    <location>
        <position position="1"/>
    </location>
</feature>
<evidence type="ECO:0000313" key="2">
    <source>
        <dbReference type="Proteomes" id="UP000030759"/>
    </source>
</evidence>
<dbReference type="AlphaFoldDB" id="A0A061I0Z8"/>
<reference evidence="2" key="1">
    <citation type="journal article" date="2013" name="Nat. Biotechnol.">
        <title>Chinese hamster genome sequenced from sorted chromosomes.</title>
        <authorList>
            <person name="Brinkrolf K."/>
            <person name="Rupp O."/>
            <person name="Laux H."/>
            <person name="Kollin F."/>
            <person name="Ernst W."/>
            <person name="Linke B."/>
            <person name="Kofler R."/>
            <person name="Romand S."/>
            <person name="Hesse F."/>
            <person name="Budach W.E."/>
            <person name="Galosy S."/>
            <person name="Muller D."/>
            <person name="Noll T."/>
            <person name="Wienberg J."/>
            <person name="Jostock T."/>
            <person name="Leonard M."/>
            <person name="Grillari J."/>
            <person name="Tauch A."/>
            <person name="Goesmann A."/>
            <person name="Helk B."/>
            <person name="Mott J.E."/>
            <person name="Puhler A."/>
            <person name="Borth N."/>
        </authorList>
    </citation>
    <scope>NUCLEOTIDE SEQUENCE [LARGE SCALE GENOMIC DNA]</scope>
    <source>
        <strain evidence="2">17A/GY</strain>
    </source>
</reference>
<organism evidence="1 2">
    <name type="scientific">Cricetulus griseus</name>
    <name type="common">Chinese hamster</name>
    <name type="synonym">Cricetulus barabensis griseus</name>
    <dbReference type="NCBI Taxonomy" id="10029"/>
    <lineage>
        <taxon>Eukaryota</taxon>
        <taxon>Metazoa</taxon>
        <taxon>Chordata</taxon>
        <taxon>Craniata</taxon>
        <taxon>Vertebrata</taxon>
        <taxon>Euteleostomi</taxon>
        <taxon>Mammalia</taxon>
        <taxon>Eutheria</taxon>
        <taxon>Euarchontoglires</taxon>
        <taxon>Glires</taxon>
        <taxon>Rodentia</taxon>
        <taxon>Myomorpha</taxon>
        <taxon>Muroidea</taxon>
        <taxon>Cricetidae</taxon>
        <taxon>Cricetinae</taxon>
        <taxon>Cricetulus</taxon>
    </lineage>
</organism>
<evidence type="ECO:0000313" key="1">
    <source>
        <dbReference type="EMBL" id="ERE73851.1"/>
    </source>
</evidence>